<keyword evidence="4" id="KW-0961">Cell wall biogenesis/degradation</keyword>
<evidence type="ECO:0000256" key="4">
    <source>
        <dbReference type="ARBA" id="ARBA00023316"/>
    </source>
</evidence>
<keyword evidence="2" id="KW-0808">Transferase</keyword>
<gene>
    <name evidence="5" type="ORF">A2625_02205</name>
</gene>
<dbReference type="HAMAP" id="MF_02070">
    <property type="entry name" value="TagA_TarA"/>
    <property type="match status" value="1"/>
</dbReference>
<evidence type="ECO:0000256" key="2">
    <source>
        <dbReference type="ARBA" id="ARBA00022679"/>
    </source>
</evidence>
<evidence type="ECO:0000256" key="3">
    <source>
        <dbReference type="ARBA" id="ARBA00022944"/>
    </source>
</evidence>
<dbReference type="GO" id="GO:0019350">
    <property type="term" value="P:teichoic acid biosynthetic process"/>
    <property type="evidence" value="ECO:0007669"/>
    <property type="project" value="UniProtKB-KW"/>
</dbReference>
<dbReference type="PANTHER" id="PTHR34136:SF1">
    <property type="entry name" value="UDP-N-ACETYL-D-MANNOSAMINURONIC ACID TRANSFERASE"/>
    <property type="match status" value="1"/>
</dbReference>
<dbReference type="InterPro" id="IPR004629">
    <property type="entry name" value="WecG_TagA_CpsF"/>
</dbReference>
<reference evidence="5 6" key="1">
    <citation type="journal article" date="2016" name="Nat. Commun.">
        <title>Thousands of microbial genomes shed light on interconnected biogeochemical processes in an aquifer system.</title>
        <authorList>
            <person name="Anantharaman K."/>
            <person name="Brown C.T."/>
            <person name="Hug L.A."/>
            <person name="Sharon I."/>
            <person name="Castelle C.J."/>
            <person name="Probst A.J."/>
            <person name="Thomas B.C."/>
            <person name="Singh A."/>
            <person name="Wilkins M.J."/>
            <person name="Karaoz U."/>
            <person name="Brodie E.L."/>
            <person name="Williams K.H."/>
            <person name="Hubbard S.S."/>
            <person name="Banfield J.F."/>
        </authorList>
    </citation>
    <scope>NUCLEOTIDE SEQUENCE [LARGE SCALE GENOMIC DNA]</scope>
</reference>
<evidence type="ECO:0000313" key="6">
    <source>
        <dbReference type="Proteomes" id="UP000178724"/>
    </source>
</evidence>
<dbReference type="NCBIfam" id="TIGR00696">
    <property type="entry name" value="wecG_tagA_cpsF"/>
    <property type="match status" value="1"/>
</dbReference>
<dbReference type="GO" id="GO:0047244">
    <property type="term" value="F:N-acetylglucosaminyldiphosphoundecaprenol N-acetyl-beta-D-mannosaminyltransferase activity"/>
    <property type="evidence" value="ECO:0007669"/>
    <property type="project" value="InterPro"/>
</dbReference>
<dbReference type="GO" id="GO:0071555">
    <property type="term" value="P:cell wall organization"/>
    <property type="evidence" value="ECO:0007669"/>
    <property type="project" value="UniProtKB-KW"/>
</dbReference>
<dbReference type="PANTHER" id="PTHR34136">
    <property type="match status" value="1"/>
</dbReference>
<keyword evidence="3" id="KW-0777">Teichoic acid biosynthesis</keyword>
<accession>A0A1F4PZT9</accession>
<dbReference type="InterPro" id="IPR034714">
    <property type="entry name" value="TagA_TarA"/>
</dbReference>
<protein>
    <submittedName>
        <fullName evidence="5">Uncharacterized protein</fullName>
    </submittedName>
</protein>
<name>A0A1F4PZT9_UNCSA</name>
<sequence>MGKIVDFSGVKVDNVTLTEAAEIVRHYVIEGKARIVVTPNPEMIVAAQADSELKDIINKADLRVADGISMVVVSRILGKPLKERVSGIDLALKLMEIGSDYKYRVFLLGGAPGVAEEAGRRLKKQFPGIEIIGAYHGYFNAGDESSVIKKISDSNPDILFVGLGAGRQEKWLNHHLYELGATVGMTIGGSLDVLSGRKQRAPRWIQALYIEWLYRLLAEPQRWERQLALPKFLYLTLIKKVL</sequence>
<dbReference type="AlphaFoldDB" id="A0A1F4PZT9"/>
<comment type="caution">
    <text evidence="5">The sequence shown here is derived from an EMBL/GenBank/DDBJ whole genome shotgun (WGS) entry which is preliminary data.</text>
</comment>
<dbReference type="EMBL" id="METM01000029">
    <property type="protein sequence ID" value="OGB89116.1"/>
    <property type="molecule type" value="Genomic_DNA"/>
</dbReference>
<organism evidence="5 6">
    <name type="scientific">candidate division WOR-1 bacterium RIFCSPHIGHO2_01_FULL_53_15</name>
    <dbReference type="NCBI Taxonomy" id="1802564"/>
    <lineage>
        <taxon>Bacteria</taxon>
        <taxon>Bacillati</taxon>
        <taxon>Saganbacteria</taxon>
    </lineage>
</organism>
<dbReference type="CDD" id="cd06533">
    <property type="entry name" value="Glyco_transf_WecG_TagA"/>
    <property type="match status" value="1"/>
</dbReference>
<keyword evidence="1" id="KW-0328">Glycosyltransferase</keyword>
<proteinExistence type="inferred from homology"/>
<dbReference type="Proteomes" id="UP000178724">
    <property type="component" value="Unassembled WGS sequence"/>
</dbReference>
<evidence type="ECO:0000313" key="5">
    <source>
        <dbReference type="EMBL" id="OGB89116.1"/>
    </source>
</evidence>
<dbReference type="Pfam" id="PF03808">
    <property type="entry name" value="Glyco_tran_WecG"/>
    <property type="match status" value="1"/>
</dbReference>
<evidence type="ECO:0000256" key="1">
    <source>
        <dbReference type="ARBA" id="ARBA00022676"/>
    </source>
</evidence>